<dbReference type="RefSeq" id="WP_013020133.1">
    <property type="nucleotide sequence ID" value="NC_013947.1"/>
</dbReference>
<feature type="transmembrane region" description="Helical" evidence="2">
    <location>
        <begin position="41"/>
        <end position="59"/>
    </location>
</feature>
<keyword evidence="2" id="KW-0812">Transmembrane</keyword>
<keyword evidence="2" id="KW-1133">Transmembrane helix</keyword>
<feature type="region of interest" description="Disordered" evidence="1">
    <location>
        <begin position="88"/>
        <end position="121"/>
    </location>
</feature>
<evidence type="ECO:0000256" key="2">
    <source>
        <dbReference type="SAM" id="Phobius"/>
    </source>
</evidence>
<dbReference type="EMBL" id="CP001778">
    <property type="protein sequence ID" value="ADD44562.1"/>
    <property type="molecule type" value="Genomic_DNA"/>
</dbReference>
<name>D3Q9L6_STANL</name>
<accession>D3Q9L6</accession>
<gene>
    <name evidence="3" type="ordered locus">Snas_4921</name>
</gene>
<dbReference type="OrthoDB" id="5244024at2"/>
<sequence length="134" mass="14879">MPLSEHEQRVFDEIERSLADDPKFASAVRAHDPRHRGRRRMIIGGLISVVGLIVMVLGVMNNSLWIGAVGAVVAFVGILVALHIQRKGSGELSAVGGKARRRTGKPTKRHPGGGSSWGDRLEERWRRRRDNGWQ</sequence>
<proteinExistence type="predicted"/>
<keyword evidence="2" id="KW-0472">Membrane</keyword>
<dbReference type="AlphaFoldDB" id="D3Q9L6"/>
<dbReference type="STRING" id="446470.Snas_4921"/>
<protein>
    <recommendedName>
        <fullName evidence="5">Transmembrane protein</fullName>
    </recommendedName>
</protein>
<evidence type="ECO:0008006" key="5">
    <source>
        <dbReference type="Google" id="ProtNLM"/>
    </source>
</evidence>
<dbReference type="eggNOG" id="ENOG5032Z5G">
    <property type="taxonomic scope" value="Bacteria"/>
</dbReference>
<dbReference type="Pfam" id="PF11239">
    <property type="entry name" value="DUF3040"/>
    <property type="match status" value="1"/>
</dbReference>
<evidence type="ECO:0000313" key="3">
    <source>
        <dbReference type="EMBL" id="ADD44562.1"/>
    </source>
</evidence>
<dbReference type="KEGG" id="sna:Snas_4921"/>
<evidence type="ECO:0000313" key="4">
    <source>
        <dbReference type="Proteomes" id="UP000000844"/>
    </source>
</evidence>
<evidence type="ECO:0000256" key="1">
    <source>
        <dbReference type="SAM" id="MobiDB-lite"/>
    </source>
</evidence>
<dbReference type="Proteomes" id="UP000000844">
    <property type="component" value="Chromosome"/>
</dbReference>
<dbReference type="InterPro" id="IPR021401">
    <property type="entry name" value="DUF3040"/>
</dbReference>
<feature type="transmembrane region" description="Helical" evidence="2">
    <location>
        <begin position="65"/>
        <end position="84"/>
    </location>
</feature>
<reference evidence="3 4" key="1">
    <citation type="journal article" date="2009" name="Stand. Genomic Sci.">
        <title>Complete genome sequence of Stackebrandtia nassauensis type strain (LLR-40K-21).</title>
        <authorList>
            <person name="Munk C."/>
            <person name="Lapidus A."/>
            <person name="Copeland A."/>
            <person name="Jando M."/>
            <person name="Mayilraj S."/>
            <person name="Glavina Del Rio T."/>
            <person name="Nolan M."/>
            <person name="Chen F."/>
            <person name="Lucas S."/>
            <person name="Tice H."/>
            <person name="Cheng J.F."/>
            <person name="Han C."/>
            <person name="Detter J.C."/>
            <person name="Bruce D."/>
            <person name="Goodwin L."/>
            <person name="Chain P."/>
            <person name="Pitluck S."/>
            <person name="Goker M."/>
            <person name="Ovchinikova G."/>
            <person name="Pati A."/>
            <person name="Ivanova N."/>
            <person name="Mavromatis K."/>
            <person name="Chen A."/>
            <person name="Palaniappan K."/>
            <person name="Land M."/>
            <person name="Hauser L."/>
            <person name="Chang Y.J."/>
            <person name="Jeffries C.D."/>
            <person name="Bristow J."/>
            <person name="Eisen J.A."/>
            <person name="Markowitz V."/>
            <person name="Hugenholtz P."/>
            <person name="Kyrpides N.C."/>
            <person name="Klenk H.P."/>
        </authorList>
    </citation>
    <scope>NUCLEOTIDE SEQUENCE [LARGE SCALE GENOMIC DNA]</scope>
    <source>
        <strain evidence="4">DSM 44728 / CIP 108903 / NRRL B-16338 / NBRC 102104 / LLR-40K-21</strain>
    </source>
</reference>
<feature type="compositionally biased region" description="Basic residues" evidence="1">
    <location>
        <begin position="98"/>
        <end position="111"/>
    </location>
</feature>
<organism evidence="3 4">
    <name type="scientific">Stackebrandtia nassauensis (strain DSM 44728 / CIP 108903 / NRRL B-16338 / NBRC 102104 / LLR-40K-21)</name>
    <dbReference type="NCBI Taxonomy" id="446470"/>
    <lineage>
        <taxon>Bacteria</taxon>
        <taxon>Bacillati</taxon>
        <taxon>Actinomycetota</taxon>
        <taxon>Actinomycetes</taxon>
        <taxon>Glycomycetales</taxon>
        <taxon>Glycomycetaceae</taxon>
        <taxon>Stackebrandtia</taxon>
    </lineage>
</organism>
<dbReference type="HOGENOM" id="CLU_133135_2_0_11"/>
<keyword evidence="4" id="KW-1185">Reference proteome</keyword>